<dbReference type="PRINTS" id="PR00326">
    <property type="entry name" value="GTP1OBG"/>
</dbReference>
<evidence type="ECO:0000259" key="3">
    <source>
        <dbReference type="Pfam" id="PF01926"/>
    </source>
</evidence>
<dbReference type="AlphaFoldDB" id="A0A134A0Q1"/>
<dbReference type="CDD" id="cd00880">
    <property type="entry name" value="Era_like"/>
    <property type="match status" value="1"/>
</dbReference>
<dbReference type="Pfam" id="PF18128">
    <property type="entry name" value="HydF_dimer"/>
    <property type="match status" value="1"/>
</dbReference>
<evidence type="ECO:0000259" key="5">
    <source>
        <dbReference type="Pfam" id="PF18133"/>
    </source>
</evidence>
<accession>A0A134A0Q1</accession>
<evidence type="ECO:0000259" key="4">
    <source>
        <dbReference type="Pfam" id="PF18128"/>
    </source>
</evidence>
<dbReference type="Gene3D" id="3.40.50.300">
    <property type="entry name" value="P-loop containing nucleotide triphosphate hydrolases"/>
    <property type="match status" value="1"/>
</dbReference>
<dbReference type="GO" id="GO:0030488">
    <property type="term" value="P:tRNA methylation"/>
    <property type="evidence" value="ECO:0007669"/>
    <property type="project" value="TreeGrafter"/>
</dbReference>
<proteinExistence type="predicted"/>
<dbReference type="Proteomes" id="UP000070394">
    <property type="component" value="Unassembled WGS sequence"/>
</dbReference>
<dbReference type="PATRIC" id="fig|467210.3.peg.37"/>
<dbReference type="SUPFAM" id="SSF52540">
    <property type="entry name" value="P-loop containing nucleoside triphosphate hydrolases"/>
    <property type="match status" value="1"/>
</dbReference>
<feature type="domain" description="Hydrogen maturase F tetramerization" evidence="5">
    <location>
        <begin position="285"/>
        <end position="404"/>
    </location>
</feature>
<dbReference type="Pfam" id="PF18133">
    <property type="entry name" value="HydF_tetramer"/>
    <property type="match status" value="1"/>
</dbReference>
<keyword evidence="1" id="KW-0547">Nucleotide-binding</keyword>
<dbReference type="GO" id="GO:0005737">
    <property type="term" value="C:cytoplasm"/>
    <property type="evidence" value="ECO:0007669"/>
    <property type="project" value="TreeGrafter"/>
</dbReference>
<name>A0A134A0Q1_9FIRM</name>
<sequence length="408" mass="44916">MQGISGSSMSGLNMNTTPVGERASIVIFGCCNAGKSSLINAITSQNIAIVSDIRGTTTDPVKKTMELLPFGPVVITDTPGLDDKSTLGTLRVEKSLDYINQADLILFVVDASREATSDELTFLDKIKSSDKKYLIVGNKCDCEIIKNDLKVDIYVSALKDINIGKLKNMISDILSAGKKEKTILGNMMKEKDIILLVTPIDASAPKGRLILPQQQVIREVLDRHGIAIEVQVNEIKDVLGRIGNISLVICDSQVFKEVDEAVPEDIPLTSFSIVFANYKGALQSLYSAAKVLDTLKKGDRILISEGCTHHRQCEDIGSVKIPKLVRKHTGLLNKDDLIFEFSSGGEFPKDVSMYKMIIHCGACMLNENQMKTRMKFAREREIPMTNYGIAIAYMNGILKRAMQPLKNI</sequence>
<evidence type="ECO:0000313" key="6">
    <source>
        <dbReference type="EMBL" id="KXB61263.1"/>
    </source>
</evidence>
<keyword evidence="7" id="KW-1185">Reference proteome</keyword>
<dbReference type="NCBIfam" id="TIGR00231">
    <property type="entry name" value="small_GTP"/>
    <property type="match status" value="1"/>
</dbReference>
<evidence type="ECO:0000256" key="2">
    <source>
        <dbReference type="ARBA" id="ARBA00023134"/>
    </source>
</evidence>
<dbReference type="InterPro" id="IPR040644">
    <property type="entry name" value="HydF_tetramer"/>
</dbReference>
<dbReference type="Gene3D" id="3.40.50.11410">
    <property type="match status" value="1"/>
</dbReference>
<dbReference type="InterPro" id="IPR027417">
    <property type="entry name" value="P-loop_NTPase"/>
</dbReference>
<keyword evidence="2" id="KW-0342">GTP-binding</keyword>
<feature type="domain" description="G" evidence="3">
    <location>
        <begin position="25"/>
        <end position="139"/>
    </location>
</feature>
<dbReference type="GO" id="GO:0005525">
    <property type="term" value="F:GTP binding"/>
    <property type="evidence" value="ECO:0007669"/>
    <property type="project" value="UniProtKB-KW"/>
</dbReference>
<evidence type="ECO:0000256" key="1">
    <source>
        <dbReference type="ARBA" id="ARBA00022741"/>
    </source>
</evidence>
<protein>
    <submittedName>
        <fullName evidence="6">Hydrogenase maturation GTPase HydF</fullName>
    </submittedName>
</protein>
<dbReference type="STRING" id="467210.HMPREF1866_00037"/>
<comment type="caution">
    <text evidence="6">The sequence shown here is derived from an EMBL/GenBank/DDBJ whole genome shotgun (WGS) entry which is preliminary data.</text>
</comment>
<reference evidence="7" key="1">
    <citation type="submission" date="2016-01" db="EMBL/GenBank/DDBJ databases">
        <authorList>
            <person name="Mitreva M."/>
            <person name="Pepin K.H."/>
            <person name="Mihindukulasuriya K.A."/>
            <person name="Fulton R."/>
            <person name="Fronick C."/>
            <person name="O'Laughlin M."/>
            <person name="Miner T."/>
            <person name="Herter B."/>
            <person name="Rosa B.A."/>
            <person name="Cordes M."/>
            <person name="Tomlinson C."/>
            <person name="Wollam A."/>
            <person name="Palsikar V.B."/>
            <person name="Mardis E.R."/>
            <person name="Wilson R.K."/>
        </authorList>
    </citation>
    <scope>NUCLEOTIDE SEQUENCE [LARGE SCALE GENOMIC DNA]</scope>
    <source>
        <strain evidence="7">DNF00896</strain>
    </source>
</reference>
<dbReference type="InterPro" id="IPR006073">
    <property type="entry name" value="GTP-bd"/>
</dbReference>
<organism evidence="6 7">
    <name type="scientific">Lachnoanaerobaculum saburreum</name>
    <dbReference type="NCBI Taxonomy" id="467210"/>
    <lineage>
        <taxon>Bacteria</taxon>
        <taxon>Bacillati</taxon>
        <taxon>Bacillota</taxon>
        <taxon>Clostridia</taxon>
        <taxon>Lachnospirales</taxon>
        <taxon>Lachnospiraceae</taxon>
        <taxon>Lachnoanaerobaculum</taxon>
    </lineage>
</organism>
<dbReference type="EMBL" id="LSDA01000001">
    <property type="protein sequence ID" value="KXB61263.1"/>
    <property type="molecule type" value="Genomic_DNA"/>
</dbReference>
<dbReference type="Pfam" id="PF01926">
    <property type="entry name" value="MMR_HSR1"/>
    <property type="match status" value="1"/>
</dbReference>
<dbReference type="OrthoDB" id="9811338at2"/>
<dbReference type="PANTHER" id="PTHR42714:SF6">
    <property type="entry name" value="TRANSLATION INITIATION FACTOR IF-2"/>
    <property type="match status" value="1"/>
</dbReference>
<dbReference type="PANTHER" id="PTHR42714">
    <property type="entry name" value="TRNA MODIFICATION GTPASE GTPBP3"/>
    <property type="match status" value="1"/>
</dbReference>
<gene>
    <name evidence="6" type="ORF">HMPREF1866_00037</name>
</gene>
<dbReference type="InterPro" id="IPR005225">
    <property type="entry name" value="Small_GTP-bd"/>
</dbReference>
<dbReference type="GO" id="GO:0002098">
    <property type="term" value="P:tRNA wobble uridine modification"/>
    <property type="evidence" value="ECO:0007669"/>
    <property type="project" value="TreeGrafter"/>
</dbReference>
<evidence type="ECO:0000313" key="7">
    <source>
        <dbReference type="Proteomes" id="UP000070394"/>
    </source>
</evidence>
<dbReference type="Gene3D" id="3.40.50.11420">
    <property type="match status" value="1"/>
</dbReference>
<dbReference type="NCBIfam" id="TIGR03918">
    <property type="entry name" value="GTP_HydF"/>
    <property type="match status" value="1"/>
</dbReference>
<dbReference type="InterPro" id="IPR023873">
    <property type="entry name" value="FeFe-hyd_GTPase_HydF"/>
</dbReference>
<dbReference type="InterPro" id="IPR041606">
    <property type="entry name" value="HydF_dimer"/>
</dbReference>
<dbReference type="RefSeq" id="WP_082749755.1">
    <property type="nucleotide sequence ID" value="NZ_KQ959772.1"/>
</dbReference>
<feature type="domain" description="Hydrogen maturase F dimerization" evidence="4">
    <location>
        <begin position="183"/>
        <end position="280"/>
    </location>
</feature>